<name>A0AAP8LAP4_ECOLX</name>
<evidence type="ECO:0000313" key="1">
    <source>
        <dbReference type="EMBL" id="PKD79930.1"/>
    </source>
</evidence>
<feature type="non-terminal residue" evidence="1">
    <location>
        <position position="21"/>
    </location>
</feature>
<comment type="caution">
    <text evidence="1">The sequence shown here is derived from an EMBL/GenBank/DDBJ whole genome shotgun (WGS) entry which is preliminary data.</text>
</comment>
<organism evidence="1 2">
    <name type="scientific">Escherichia coli</name>
    <dbReference type="NCBI Taxonomy" id="562"/>
    <lineage>
        <taxon>Bacteria</taxon>
        <taxon>Pseudomonadati</taxon>
        <taxon>Pseudomonadota</taxon>
        <taxon>Gammaproteobacteria</taxon>
        <taxon>Enterobacterales</taxon>
        <taxon>Enterobacteriaceae</taxon>
        <taxon>Escherichia</taxon>
    </lineage>
</organism>
<protein>
    <submittedName>
        <fullName evidence="1">Phage holin, lambda family</fullName>
    </submittedName>
</protein>
<reference evidence="1 2" key="1">
    <citation type="submission" date="2017-12" db="EMBL/GenBank/DDBJ databases">
        <title>Rapid rising of carbapenem-resistant Enterobacteriaceae(CRE) and emergence of colistin resistance genemcr-1 in CRE in the hospital of Henan, China.</title>
        <authorList>
            <person name="Sun Q."/>
            <person name="Zhang R."/>
            <person name="Li Y."/>
            <person name="Shen Y."/>
            <person name="Zhang Y."/>
            <person name="Yang J."/>
            <person name="Shu L."/>
            <person name="Zhou H."/>
            <person name="Wang Y."/>
            <person name="Wang B."/>
            <person name="Shen Z."/>
        </authorList>
    </citation>
    <scope>NUCLEOTIDE SEQUENCE [LARGE SCALE GENOMIC DNA]</scope>
    <source>
        <strain evidence="1 2">3512</strain>
    </source>
</reference>
<gene>
    <name evidence="1" type="ORF">CWS33_27840</name>
</gene>
<dbReference type="AlphaFoldDB" id="A0AAP8LAP4"/>
<proteinExistence type="predicted"/>
<evidence type="ECO:0000313" key="2">
    <source>
        <dbReference type="Proteomes" id="UP000233549"/>
    </source>
</evidence>
<dbReference type="EMBL" id="PITP01000167">
    <property type="protein sequence ID" value="PKD79930.1"/>
    <property type="molecule type" value="Genomic_DNA"/>
</dbReference>
<accession>A0AAP8LAP4</accession>
<dbReference type="Proteomes" id="UP000233549">
    <property type="component" value="Unassembled WGS sequence"/>
</dbReference>
<sequence>MPHNPNTWPDWLELFQSWWRG</sequence>